<evidence type="ECO:0000256" key="3">
    <source>
        <dbReference type="ARBA" id="ARBA00022679"/>
    </source>
</evidence>
<dbReference type="InterPro" id="IPR055487">
    <property type="entry name" value="DUF7059"/>
</dbReference>
<keyword evidence="3 7" id="KW-0808">Transferase</keyword>
<dbReference type="GO" id="GO:0008757">
    <property type="term" value="F:S-adenosylmethionine-dependent methyltransferase activity"/>
    <property type="evidence" value="ECO:0007669"/>
    <property type="project" value="TreeGrafter"/>
</dbReference>
<comment type="similarity">
    <text evidence="1">Belongs to the eukaryotic/archaeal PrmC-related family.</text>
</comment>
<comment type="caution">
    <text evidence="7">The sequence shown here is derived from an EMBL/GenBank/DDBJ whole genome shotgun (WGS) entry which is preliminary data.</text>
</comment>
<dbReference type="InterPro" id="IPR007848">
    <property type="entry name" value="Small_mtfrase_dom"/>
</dbReference>
<evidence type="ECO:0000313" key="7">
    <source>
        <dbReference type="EMBL" id="VZO37792.1"/>
    </source>
</evidence>
<dbReference type="GO" id="GO:0032259">
    <property type="term" value="P:methylation"/>
    <property type="evidence" value="ECO:0007669"/>
    <property type="project" value="UniProtKB-KW"/>
</dbReference>
<dbReference type="InterPro" id="IPR052190">
    <property type="entry name" value="Euk-Arch_PrmC-MTase"/>
</dbReference>
<dbReference type="SUPFAM" id="SSF53335">
    <property type="entry name" value="S-adenosyl-L-methionine-dependent methyltransferases"/>
    <property type="match status" value="1"/>
</dbReference>
<accession>A0A7M4DKS3</accession>
<name>A0A7M4DKS3_9MICO</name>
<evidence type="ECO:0000259" key="5">
    <source>
        <dbReference type="Pfam" id="PF05175"/>
    </source>
</evidence>
<evidence type="ECO:0000259" key="6">
    <source>
        <dbReference type="Pfam" id="PF23186"/>
    </source>
</evidence>
<reference evidence="7 8" key="1">
    <citation type="submission" date="2019-11" db="EMBL/GenBank/DDBJ databases">
        <authorList>
            <person name="Criscuolo A."/>
        </authorList>
    </citation>
    <scope>NUCLEOTIDE SEQUENCE [LARGE SCALE GENOMIC DNA]</scope>
    <source>
        <strain evidence="7">CIP111667</strain>
    </source>
</reference>
<proteinExistence type="inferred from homology"/>
<dbReference type="InterPro" id="IPR029063">
    <property type="entry name" value="SAM-dependent_MTases_sf"/>
</dbReference>
<dbReference type="Proteomes" id="UP000419743">
    <property type="component" value="Unassembled WGS sequence"/>
</dbReference>
<keyword evidence="8" id="KW-1185">Reference proteome</keyword>
<sequence>MAYGDRRGTTCSAPTIAAVTGIGGSPQQIDRLRSDLLHSHYDVDTLADVLGELATAAMAREQVLPAIRTARSSDDPAAVLVRLFILGDDVTVAEATGALPELGVEGAAGLGLLSAAGTAPEDRVTARVDLRPVDTSGGGFWLAADLGEATTGTAVGAEHVLGLGGASRTLAELTVRTPVGRALDLGTGSGIQALNLAGFAQSVVGTDISAAALSYAAFNAALNDCAVDLRRGSMLEPVAGEQFDLVVSNPPFVITPRGTEDSAQALETYTYRDGGRRGDDLVRDLITGVGAVLAPGGIAQFLANWEVHRGEGAFDRVQQWLAESGLDGWVIQREHADPAEYAETWLRDGGITPDRDADAWRRGYTAWLDDFEARGVDAVGFGYVTLHKPLRPAALPWHRCEEITGTLSPTLWPTIAATLAAKDRLAHLGDELLADQRLRVAGDVTEERHYTPGQMDPQVIVLRQGGGLGRTVRAGTALAAVVGASDGELTVGQIASGVAVLTDTRPADVLADVLPDVRGLILDGLLLLPE</sequence>
<keyword evidence="2 7" id="KW-0489">Methyltransferase</keyword>
<dbReference type="Gene3D" id="3.40.50.150">
    <property type="entry name" value="Vaccinia Virus protein VP39"/>
    <property type="match status" value="1"/>
</dbReference>
<protein>
    <submittedName>
        <fullName evidence="7">N5-glutamine S-adenosyl-L-methionine-dependent methyltransferase</fullName>
    </submittedName>
</protein>
<dbReference type="GO" id="GO:0008170">
    <property type="term" value="F:N-methyltransferase activity"/>
    <property type="evidence" value="ECO:0007669"/>
    <property type="project" value="UniProtKB-ARBA"/>
</dbReference>
<evidence type="ECO:0000256" key="1">
    <source>
        <dbReference type="ARBA" id="ARBA00006149"/>
    </source>
</evidence>
<dbReference type="GO" id="GO:0008276">
    <property type="term" value="F:protein methyltransferase activity"/>
    <property type="evidence" value="ECO:0007669"/>
    <property type="project" value="TreeGrafter"/>
</dbReference>
<feature type="domain" description="Methyltransferase small" evidence="5">
    <location>
        <begin position="166"/>
        <end position="256"/>
    </location>
</feature>
<dbReference type="Pfam" id="PF23186">
    <property type="entry name" value="DUF7059"/>
    <property type="match status" value="1"/>
</dbReference>
<dbReference type="PROSITE" id="PS00092">
    <property type="entry name" value="N6_MTASE"/>
    <property type="match status" value="1"/>
</dbReference>
<dbReference type="GO" id="GO:0003676">
    <property type="term" value="F:nucleic acid binding"/>
    <property type="evidence" value="ECO:0007669"/>
    <property type="project" value="InterPro"/>
</dbReference>
<dbReference type="EMBL" id="CACRYJ010000037">
    <property type="protein sequence ID" value="VZO37792.1"/>
    <property type="molecule type" value="Genomic_DNA"/>
</dbReference>
<dbReference type="AlphaFoldDB" id="A0A7M4DKS3"/>
<evidence type="ECO:0000256" key="4">
    <source>
        <dbReference type="ARBA" id="ARBA00022691"/>
    </source>
</evidence>
<organism evidence="7 8">
    <name type="scientific">Occultella aeris</name>
    <dbReference type="NCBI Taxonomy" id="2761496"/>
    <lineage>
        <taxon>Bacteria</taxon>
        <taxon>Bacillati</taxon>
        <taxon>Actinomycetota</taxon>
        <taxon>Actinomycetes</taxon>
        <taxon>Micrococcales</taxon>
        <taxon>Ruaniaceae</taxon>
        <taxon>Occultella</taxon>
    </lineage>
</organism>
<keyword evidence="4" id="KW-0949">S-adenosyl-L-methionine</keyword>
<dbReference type="CDD" id="cd02440">
    <property type="entry name" value="AdoMet_MTases"/>
    <property type="match status" value="1"/>
</dbReference>
<evidence type="ECO:0000256" key="2">
    <source>
        <dbReference type="ARBA" id="ARBA00022603"/>
    </source>
</evidence>
<dbReference type="GO" id="GO:0035657">
    <property type="term" value="C:eRF1 methyltransferase complex"/>
    <property type="evidence" value="ECO:0007669"/>
    <property type="project" value="TreeGrafter"/>
</dbReference>
<dbReference type="InterPro" id="IPR002052">
    <property type="entry name" value="DNA_methylase_N6_adenine_CS"/>
</dbReference>
<dbReference type="PANTHER" id="PTHR45875">
    <property type="entry name" value="METHYLTRANSFERASE N6AMT1"/>
    <property type="match status" value="1"/>
</dbReference>
<dbReference type="Pfam" id="PF05175">
    <property type="entry name" value="MTS"/>
    <property type="match status" value="1"/>
</dbReference>
<feature type="domain" description="DUF7059" evidence="6">
    <location>
        <begin position="40"/>
        <end position="118"/>
    </location>
</feature>
<evidence type="ECO:0000313" key="8">
    <source>
        <dbReference type="Proteomes" id="UP000419743"/>
    </source>
</evidence>
<dbReference type="PANTHER" id="PTHR45875:SF1">
    <property type="entry name" value="METHYLTRANSFERASE N6AMT1"/>
    <property type="match status" value="1"/>
</dbReference>
<gene>
    <name evidence="7" type="ORF">HALOF300_02737</name>
</gene>